<dbReference type="InterPro" id="IPR001296">
    <property type="entry name" value="Glyco_trans_1"/>
</dbReference>
<comment type="caution">
    <text evidence="3">The sequence shown here is derived from an EMBL/GenBank/DDBJ whole genome shotgun (WGS) entry which is preliminary data.</text>
</comment>
<reference evidence="3" key="1">
    <citation type="journal article" date="2020" name="mSystems">
        <title>Genome- and Community-Level Interaction Insights into Carbon Utilization and Element Cycling Functions of Hydrothermarchaeota in Hydrothermal Sediment.</title>
        <authorList>
            <person name="Zhou Z."/>
            <person name="Liu Y."/>
            <person name="Xu W."/>
            <person name="Pan J."/>
            <person name="Luo Z.H."/>
            <person name="Li M."/>
        </authorList>
    </citation>
    <scope>NUCLEOTIDE SEQUENCE [LARGE SCALE GENOMIC DNA]</scope>
    <source>
        <strain evidence="3">SpSt-906</strain>
    </source>
</reference>
<organism evidence="3">
    <name type="scientific">candidate division WOR-3 bacterium</name>
    <dbReference type="NCBI Taxonomy" id="2052148"/>
    <lineage>
        <taxon>Bacteria</taxon>
        <taxon>Bacteria division WOR-3</taxon>
    </lineage>
</organism>
<protein>
    <submittedName>
        <fullName evidence="3">Glycosyltransferase family 1 protein</fullName>
    </submittedName>
</protein>
<feature type="domain" description="Glycosyl transferase family 1" evidence="1">
    <location>
        <begin position="188"/>
        <end position="343"/>
    </location>
</feature>
<keyword evidence="3" id="KW-0808">Transferase</keyword>
<dbReference type="SUPFAM" id="SSF53756">
    <property type="entry name" value="UDP-Glycosyltransferase/glycogen phosphorylase"/>
    <property type="match status" value="1"/>
</dbReference>
<proteinExistence type="predicted"/>
<dbReference type="InterPro" id="IPR050194">
    <property type="entry name" value="Glycosyltransferase_grp1"/>
</dbReference>
<dbReference type="GO" id="GO:0016757">
    <property type="term" value="F:glycosyltransferase activity"/>
    <property type="evidence" value="ECO:0007669"/>
    <property type="project" value="InterPro"/>
</dbReference>
<dbReference type="Pfam" id="PF00534">
    <property type="entry name" value="Glycos_transf_1"/>
    <property type="match status" value="1"/>
</dbReference>
<dbReference type="PANTHER" id="PTHR45947">
    <property type="entry name" value="SULFOQUINOVOSYL TRANSFERASE SQD2"/>
    <property type="match status" value="1"/>
</dbReference>
<dbReference type="Pfam" id="PF13439">
    <property type="entry name" value="Glyco_transf_4"/>
    <property type="match status" value="1"/>
</dbReference>
<dbReference type="AlphaFoldDB" id="A0A7C3URF5"/>
<dbReference type="Gene3D" id="3.40.50.2000">
    <property type="entry name" value="Glycogen Phosphorylase B"/>
    <property type="match status" value="2"/>
</dbReference>
<evidence type="ECO:0000313" key="3">
    <source>
        <dbReference type="EMBL" id="HGE99690.1"/>
    </source>
</evidence>
<name>A0A7C3URF5_UNCW3</name>
<gene>
    <name evidence="3" type="ORF">ENX07_06450</name>
</gene>
<accession>A0A7C3URF5</accession>
<dbReference type="EMBL" id="DTMQ01000040">
    <property type="protein sequence ID" value="HGE99690.1"/>
    <property type="molecule type" value="Genomic_DNA"/>
</dbReference>
<evidence type="ECO:0000259" key="2">
    <source>
        <dbReference type="Pfam" id="PF13439"/>
    </source>
</evidence>
<evidence type="ECO:0000259" key="1">
    <source>
        <dbReference type="Pfam" id="PF00534"/>
    </source>
</evidence>
<dbReference type="CDD" id="cd03801">
    <property type="entry name" value="GT4_PimA-like"/>
    <property type="match status" value="1"/>
</dbReference>
<feature type="domain" description="Glycosyltransferase subfamily 4-like N-terminal" evidence="2">
    <location>
        <begin position="15"/>
        <end position="179"/>
    </location>
</feature>
<dbReference type="PANTHER" id="PTHR45947:SF3">
    <property type="entry name" value="SULFOQUINOVOSYL TRANSFERASE SQD2"/>
    <property type="match status" value="1"/>
</dbReference>
<dbReference type="InterPro" id="IPR028098">
    <property type="entry name" value="Glyco_trans_4-like_N"/>
</dbReference>
<sequence>MRILLVSSAFYPYPSGISEHVYYLARGLLNLGHEVKILTTNYPKRWGEVIEDLPVVRLGNVLLLPLNQSFATLPVGKYLPFQIKRFLSSDEFDIIHLHGCYPPEIGFWVLHFSRTINVCTFHTVGFRRLAIFKPLSIIFRPYANKLHGKIAVSKVAEEWISPLIPGEYRIIPNGIDIKRFSPHNPPIIKGEGPLILFVGRLDKRKGARLAIESFPLVKSSFPTAKLLIIGKGPEERMLRVMAEKEKEIIFLGYVKREELPLYYASCDVYISPALGGETFGIVLLEALATGKPVVCSRIPGYLTVIKDGENGLFFTPANPADLAEKIIRVLSDEGLRQRLTKNGLATAKNYSWERVVRMVEEYYFELKRKFAKR</sequence>